<evidence type="ECO:0000313" key="1">
    <source>
        <dbReference type="EMBL" id="RKD95033.1"/>
    </source>
</evidence>
<name>A0A3R7KKT0_9EURY</name>
<dbReference type="AlphaFoldDB" id="A0A3R7KKT0"/>
<comment type="caution">
    <text evidence="1">The sequence shown here is derived from an EMBL/GenBank/DDBJ whole genome shotgun (WGS) entry which is preliminary data.</text>
</comment>
<protein>
    <submittedName>
        <fullName evidence="1">Uncharacterized protein</fullName>
    </submittedName>
</protein>
<proteinExistence type="predicted"/>
<sequence>MDDNGDARIDRPELLCDAIVGLVDDLESDGTLSEERASELRSDIYRSIDVPEE</sequence>
<keyword evidence="2" id="KW-1185">Reference proteome</keyword>
<dbReference type="OrthoDB" id="205692at2157"/>
<evidence type="ECO:0000313" key="2">
    <source>
        <dbReference type="Proteomes" id="UP000283805"/>
    </source>
</evidence>
<organism evidence="1 2">
    <name type="scientific">Halopiger aswanensis</name>
    <dbReference type="NCBI Taxonomy" id="148449"/>
    <lineage>
        <taxon>Archaea</taxon>
        <taxon>Methanobacteriati</taxon>
        <taxon>Methanobacteriota</taxon>
        <taxon>Stenosarchaea group</taxon>
        <taxon>Halobacteria</taxon>
        <taxon>Halobacteriales</taxon>
        <taxon>Natrialbaceae</taxon>
        <taxon>Halopiger</taxon>
    </lineage>
</organism>
<reference evidence="1 2" key="1">
    <citation type="submission" date="2018-09" db="EMBL/GenBank/DDBJ databases">
        <title>Genomic Encyclopedia of Archaeal and Bacterial Type Strains, Phase II (KMG-II): from individual species to whole genera.</title>
        <authorList>
            <person name="Goeker M."/>
        </authorList>
    </citation>
    <scope>NUCLEOTIDE SEQUENCE [LARGE SCALE GENOMIC DNA]</scope>
    <source>
        <strain evidence="1 2">DSM 13151</strain>
    </source>
</reference>
<dbReference type="EMBL" id="RAPO01000002">
    <property type="protein sequence ID" value="RKD95033.1"/>
    <property type="molecule type" value="Genomic_DNA"/>
</dbReference>
<accession>A0A3R7KKT0</accession>
<dbReference type="RefSeq" id="WP_170155550.1">
    <property type="nucleotide sequence ID" value="NZ_RAPO01000002.1"/>
</dbReference>
<gene>
    <name evidence="1" type="ORF">ATJ93_1882</name>
</gene>
<dbReference type="Proteomes" id="UP000283805">
    <property type="component" value="Unassembled WGS sequence"/>
</dbReference>